<evidence type="ECO:0000256" key="1">
    <source>
        <dbReference type="SAM" id="MobiDB-lite"/>
    </source>
</evidence>
<reference evidence="3 4" key="1">
    <citation type="submission" date="2018-11" db="EMBL/GenBank/DDBJ databases">
        <title>Lysobacter cryohumiis sp. nov., isolated from soil in the Tianshan Mountains, Xinjiang, China.</title>
        <authorList>
            <person name="Luo Y."/>
            <person name="Sheng H."/>
        </authorList>
    </citation>
    <scope>NUCLEOTIDE SEQUENCE [LARGE SCALE GENOMIC DNA]</scope>
    <source>
        <strain evidence="3 4">ZS60</strain>
    </source>
</reference>
<accession>A0A3M8SLF0</accession>
<dbReference type="EMBL" id="RIBS01000009">
    <property type="protein sequence ID" value="RNF82178.1"/>
    <property type="molecule type" value="Genomic_DNA"/>
</dbReference>
<evidence type="ECO:0000256" key="2">
    <source>
        <dbReference type="SAM" id="SignalP"/>
    </source>
</evidence>
<comment type="caution">
    <text evidence="3">The sequence shown here is derived from an EMBL/GenBank/DDBJ whole genome shotgun (WGS) entry which is preliminary data.</text>
</comment>
<protein>
    <recommendedName>
        <fullName evidence="5">Secreted protein</fullName>
    </recommendedName>
</protein>
<proteinExistence type="predicted"/>
<evidence type="ECO:0000313" key="4">
    <source>
        <dbReference type="Proteomes" id="UP000267049"/>
    </source>
</evidence>
<feature type="signal peptide" evidence="2">
    <location>
        <begin position="1"/>
        <end position="19"/>
    </location>
</feature>
<dbReference type="Proteomes" id="UP000267049">
    <property type="component" value="Unassembled WGS sequence"/>
</dbReference>
<gene>
    <name evidence="3" type="ORF">EER27_14745</name>
</gene>
<evidence type="ECO:0008006" key="5">
    <source>
        <dbReference type="Google" id="ProtNLM"/>
    </source>
</evidence>
<sequence>MIRTCLCLLMCLASAGVAAREVRLSDANGGSGGCPNKQEAVAVEREAPRATTGRRGPVPARETKVRPSVPGDAAGGRGSSPRWHSFLPGMFR</sequence>
<evidence type="ECO:0000313" key="3">
    <source>
        <dbReference type="EMBL" id="RNF82178.1"/>
    </source>
</evidence>
<feature type="chain" id="PRO_5018168262" description="Secreted protein" evidence="2">
    <location>
        <begin position="20"/>
        <end position="92"/>
    </location>
</feature>
<keyword evidence="4" id="KW-1185">Reference proteome</keyword>
<dbReference type="RefSeq" id="WP_123088905.1">
    <property type="nucleotide sequence ID" value="NZ_RIBS01000009.1"/>
</dbReference>
<feature type="region of interest" description="Disordered" evidence="1">
    <location>
        <begin position="25"/>
        <end position="92"/>
    </location>
</feature>
<name>A0A3M8SLF0_9GAMM</name>
<dbReference type="AlphaFoldDB" id="A0A3M8SLF0"/>
<organism evidence="3 4">
    <name type="scientific">Montanilutibacter psychrotolerans</name>
    <dbReference type="NCBI Taxonomy" id="1327343"/>
    <lineage>
        <taxon>Bacteria</taxon>
        <taxon>Pseudomonadati</taxon>
        <taxon>Pseudomonadota</taxon>
        <taxon>Gammaproteobacteria</taxon>
        <taxon>Lysobacterales</taxon>
        <taxon>Lysobacteraceae</taxon>
        <taxon>Montanilutibacter</taxon>
    </lineage>
</organism>
<dbReference type="OrthoDB" id="6028468at2"/>
<keyword evidence="2" id="KW-0732">Signal</keyword>